<dbReference type="EMBL" id="MLAK01000553">
    <property type="protein sequence ID" value="OHT12863.1"/>
    <property type="molecule type" value="Genomic_DNA"/>
</dbReference>
<feature type="transmembrane region" description="Helical" evidence="9">
    <location>
        <begin position="179"/>
        <end position="202"/>
    </location>
</feature>
<feature type="transmembrane region" description="Helical" evidence="9">
    <location>
        <begin position="303"/>
        <end position="327"/>
    </location>
</feature>
<dbReference type="VEuPathDB" id="TrichDB:TRFO_17118"/>
<evidence type="ECO:0000256" key="6">
    <source>
        <dbReference type="ARBA" id="ARBA00022989"/>
    </source>
</evidence>
<organism evidence="10 11">
    <name type="scientific">Tritrichomonas foetus</name>
    <dbReference type="NCBI Taxonomy" id="1144522"/>
    <lineage>
        <taxon>Eukaryota</taxon>
        <taxon>Metamonada</taxon>
        <taxon>Parabasalia</taxon>
        <taxon>Tritrichomonadida</taxon>
        <taxon>Tritrichomonadidae</taxon>
        <taxon>Tritrichomonas</taxon>
    </lineage>
</organism>
<dbReference type="OrthoDB" id="10257100at2759"/>
<keyword evidence="3" id="KW-0813">Transport</keyword>
<feature type="transmembrane region" description="Helical" evidence="9">
    <location>
        <begin position="438"/>
        <end position="460"/>
    </location>
</feature>
<keyword evidence="6 9" id="KW-1133">Transmembrane helix</keyword>
<feature type="transmembrane region" description="Helical" evidence="9">
    <location>
        <begin position="65"/>
        <end position="87"/>
    </location>
</feature>
<keyword evidence="5 9" id="KW-0812">Transmembrane</keyword>
<dbReference type="InterPro" id="IPR052031">
    <property type="entry name" value="Membrane_Transporter-Flippase"/>
</dbReference>
<feature type="region of interest" description="Disordered" evidence="8">
    <location>
        <begin position="1"/>
        <end position="26"/>
    </location>
</feature>
<evidence type="ECO:0000256" key="3">
    <source>
        <dbReference type="ARBA" id="ARBA00022448"/>
    </source>
</evidence>
<dbReference type="RefSeq" id="XP_068365999.1">
    <property type="nucleotide sequence ID" value="XM_068499398.1"/>
</dbReference>
<keyword evidence="7 9" id="KW-0472">Membrane</keyword>
<dbReference type="PANTHER" id="PTHR43549">
    <property type="entry name" value="MULTIDRUG RESISTANCE PROTEIN YPNP-RELATED"/>
    <property type="match status" value="1"/>
</dbReference>
<comment type="caution">
    <text evidence="10">The sequence shown here is derived from an EMBL/GenBank/DDBJ whole genome shotgun (WGS) entry which is preliminary data.</text>
</comment>
<keyword evidence="4" id="KW-1003">Cell membrane</keyword>
<dbReference type="Proteomes" id="UP000179807">
    <property type="component" value="Unassembled WGS sequence"/>
</dbReference>
<evidence type="ECO:0000256" key="4">
    <source>
        <dbReference type="ARBA" id="ARBA00022475"/>
    </source>
</evidence>
<feature type="transmembrane region" description="Helical" evidence="9">
    <location>
        <begin position="208"/>
        <end position="230"/>
    </location>
</feature>
<dbReference type="GO" id="GO:0005886">
    <property type="term" value="C:plasma membrane"/>
    <property type="evidence" value="ECO:0007669"/>
    <property type="project" value="UniProtKB-SubCell"/>
</dbReference>
<accession>A0A1J4KNL4</accession>
<dbReference type="PANTHER" id="PTHR43549:SF2">
    <property type="entry name" value="MULTIDRUG RESISTANCE PROTEIN NORM-RELATED"/>
    <property type="match status" value="1"/>
</dbReference>
<dbReference type="Pfam" id="PF01554">
    <property type="entry name" value="MatE"/>
    <property type="match status" value="2"/>
</dbReference>
<evidence type="ECO:0000256" key="1">
    <source>
        <dbReference type="ARBA" id="ARBA00004651"/>
    </source>
</evidence>
<feature type="compositionally biased region" description="Basic and acidic residues" evidence="8">
    <location>
        <begin position="10"/>
        <end position="23"/>
    </location>
</feature>
<feature type="transmembrane region" description="Helical" evidence="9">
    <location>
        <begin position="334"/>
        <end position="360"/>
    </location>
</feature>
<name>A0A1J4KNL4_9EUKA</name>
<dbReference type="GO" id="GO:0015297">
    <property type="term" value="F:antiporter activity"/>
    <property type="evidence" value="ECO:0007669"/>
    <property type="project" value="InterPro"/>
</dbReference>
<reference evidence="10" key="1">
    <citation type="submission" date="2016-10" db="EMBL/GenBank/DDBJ databases">
        <authorList>
            <person name="Benchimol M."/>
            <person name="Almeida L.G."/>
            <person name="Vasconcelos A.T."/>
            <person name="Perreira-Neves A."/>
            <person name="Rosa I.A."/>
            <person name="Tasca T."/>
            <person name="Bogo M.R."/>
            <person name="de Souza W."/>
        </authorList>
    </citation>
    <scope>NUCLEOTIDE SEQUENCE [LARGE SCALE GENOMIC DNA]</scope>
    <source>
        <strain evidence="10">K</strain>
    </source>
</reference>
<evidence type="ECO:0000313" key="10">
    <source>
        <dbReference type="EMBL" id="OHT12863.1"/>
    </source>
</evidence>
<proteinExistence type="inferred from homology"/>
<comment type="subcellular location">
    <subcellularLocation>
        <location evidence="1">Cell membrane</location>
        <topology evidence="1">Multi-pass membrane protein</topology>
    </subcellularLocation>
</comment>
<gene>
    <name evidence="10" type="ORF">TRFO_17118</name>
</gene>
<evidence type="ECO:0000256" key="8">
    <source>
        <dbReference type="SAM" id="MobiDB-lite"/>
    </source>
</evidence>
<dbReference type="AlphaFoldDB" id="A0A1J4KNL4"/>
<sequence>MSYEQILDTETTKTEEEESKRLGGDPPLKTLGKLALGPVLSEIGSSTYGVVDGVWVGKMLGKEGLSAAGSVFVLQYIVHGFSSFIQVSLNSKLGYLYGKKSSARIPCVLVDIFRISILLGLIVPALLLPLAHPVMNLIGISEKNQTNGFLYLLPVCSGFLITALFHFSCAILQANGLSLHYGIAMLTTNVIDMCIFDPLFLVAFKTKIWGSSLATIISNLIVFIIVIVYLTKKKLFIIPEDYKWFGSFSHDTLSASKVGLSAFITQIAMTLPAVLIQKYLSLSSHEIGVSTEVMGVWHIMARVYHVVEMIMTAMARAFIPAASFAYGSSKGKRFLLLAVHILWIGVSWAAICSFSFSVFPVQICRIWTDDSTFMTWLEKMIPPSVYTAALSPMRATVSAILQSMKRGHSASLLNFLAQFVAIPTFASILYFTKKDDPVRIVWCYVFSDSTAFLLSLLFAISPIKEIMSLFKNENNNTNNTSQPLNEEGK</sequence>
<keyword evidence="11" id="KW-1185">Reference proteome</keyword>
<dbReference type="InterPro" id="IPR002528">
    <property type="entry name" value="MATE_fam"/>
</dbReference>
<comment type="similarity">
    <text evidence="2">Belongs to the multi antimicrobial extrusion (MATE) (TC 2.A.66.1) family.</text>
</comment>
<evidence type="ECO:0000256" key="5">
    <source>
        <dbReference type="ARBA" id="ARBA00022692"/>
    </source>
</evidence>
<evidence type="ECO:0000256" key="7">
    <source>
        <dbReference type="ARBA" id="ARBA00023136"/>
    </source>
</evidence>
<evidence type="ECO:0000256" key="2">
    <source>
        <dbReference type="ARBA" id="ARBA00010199"/>
    </source>
</evidence>
<evidence type="ECO:0000313" key="11">
    <source>
        <dbReference type="Proteomes" id="UP000179807"/>
    </source>
</evidence>
<dbReference type="CDD" id="cd12082">
    <property type="entry name" value="MATE_like"/>
    <property type="match status" value="1"/>
</dbReference>
<dbReference type="GO" id="GO:0042910">
    <property type="term" value="F:xenobiotic transmembrane transporter activity"/>
    <property type="evidence" value="ECO:0007669"/>
    <property type="project" value="InterPro"/>
</dbReference>
<dbReference type="GeneID" id="94834102"/>
<evidence type="ECO:0000256" key="9">
    <source>
        <dbReference type="SAM" id="Phobius"/>
    </source>
</evidence>
<feature type="transmembrane region" description="Helical" evidence="9">
    <location>
        <begin position="108"/>
        <end position="128"/>
    </location>
</feature>
<feature type="transmembrane region" description="Helical" evidence="9">
    <location>
        <begin position="413"/>
        <end position="432"/>
    </location>
</feature>
<feature type="transmembrane region" description="Helical" evidence="9">
    <location>
        <begin position="148"/>
        <end position="167"/>
    </location>
</feature>
<protein>
    <submittedName>
        <fullName evidence="10">MatE family protein</fullName>
    </submittedName>
</protein>